<dbReference type="FunFam" id="3.80.10.10:FF:000400">
    <property type="entry name" value="Nuclear pore complex protein NUP107"/>
    <property type="match status" value="1"/>
</dbReference>
<dbReference type="InterPro" id="IPR032675">
    <property type="entry name" value="LRR_dom_sf"/>
</dbReference>
<evidence type="ECO:0000256" key="2">
    <source>
        <dbReference type="ARBA" id="ARBA00004191"/>
    </source>
</evidence>
<evidence type="ECO:0000259" key="13">
    <source>
        <dbReference type="Pfam" id="PF08263"/>
    </source>
</evidence>
<accession>A0AAN9MAP1</accession>
<keyword evidence="7" id="KW-0677">Repeat</keyword>
<evidence type="ECO:0000313" key="15">
    <source>
        <dbReference type="Proteomes" id="UP001367508"/>
    </source>
</evidence>
<dbReference type="AlphaFoldDB" id="A0AAN9MAP1"/>
<evidence type="ECO:0000256" key="8">
    <source>
        <dbReference type="ARBA" id="ARBA00022821"/>
    </source>
</evidence>
<dbReference type="SUPFAM" id="SSF52058">
    <property type="entry name" value="L domain-like"/>
    <property type="match status" value="1"/>
</dbReference>
<keyword evidence="3" id="KW-0134">Cell wall</keyword>
<evidence type="ECO:0000256" key="9">
    <source>
        <dbReference type="ARBA" id="ARBA00023136"/>
    </source>
</evidence>
<evidence type="ECO:0000256" key="6">
    <source>
        <dbReference type="ARBA" id="ARBA00022729"/>
    </source>
</evidence>
<keyword evidence="9 12" id="KW-0472">Membrane</keyword>
<evidence type="ECO:0000256" key="10">
    <source>
        <dbReference type="ARBA" id="ARBA00023157"/>
    </source>
</evidence>
<dbReference type="InterPro" id="IPR013210">
    <property type="entry name" value="LRR_N_plant-typ"/>
</dbReference>
<evidence type="ECO:0000256" key="12">
    <source>
        <dbReference type="SAM" id="Phobius"/>
    </source>
</evidence>
<keyword evidence="15" id="KW-1185">Reference proteome</keyword>
<evidence type="ECO:0000256" key="3">
    <source>
        <dbReference type="ARBA" id="ARBA00022512"/>
    </source>
</evidence>
<dbReference type="InterPro" id="IPR001611">
    <property type="entry name" value="Leu-rich_rpt"/>
</dbReference>
<dbReference type="Pfam" id="PF08263">
    <property type="entry name" value="LRRNT_2"/>
    <property type="match status" value="1"/>
</dbReference>
<dbReference type="Proteomes" id="UP001367508">
    <property type="component" value="Unassembled WGS sequence"/>
</dbReference>
<name>A0AAN9MAP1_CANGL</name>
<dbReference type="Gene3D" id="3.80.10.10">
    <property type="entry name" value="Ribonuclease Inhibitor"/>
    <property type="match status" value="1"/>
</dbReference>
<feature type="transmembrane region" description="Helical" evidence="12">
    <location>
        <begin position="7"/>
        <end position="27"/>
    </location>
</feature>
<dbReference type="PANTHER" id="PTHR48060:SF20">
    <property type="entry name" value="LEUCINE-RICH REPEAT-CONTAINING N-TERMINAL PLANT-TYPE DOMAIN-CONTAINING PROTEIN"/>
    <property type="match status" value="1"/>
</dbReference>
<dbReference type="GO" id="GO:0006952">
    <property type="term" value="P:defense response"/>
    <property type="evidence" value="ECO:0007669"/>
    <property type="project" value="UniProtKB-KW"/>
</dbReference>
<keyword evidence="6" id="KW-0732">Signal</keyword>
<keyword evidence="8" id="KW-0611">Plant defense</keyword>
<reference evidence="14 15" key="1">
    <citation type="submission" date="2024-01" db="EMBL/GenBank/DDBJ databases">
        <title>The genomes of 5 underutilized Papilionoideae crops provide insights into root nodulation and disease resistanc.</title>
        <authorList>
            <person name="Jiang F."/>
        </authorList>
    </citation>
    <scope>NUCLEOTIDE SEQUENCE [LARGE SCALE GENOMIC DNA]</scope>
    <source>
        <strain evidence="14">LVBAO_FW01</strain>
        <tissue evidence="14">Leaves</tissue>
    </source>
</reference>
<keyword evidence="5" id="KW-0433">Leucine-rich repeat</keyword>
<evidence type="ECO:0000256" key="11">
    <source>
        <dbReference type="ARBA" id="ARBA00038043"/>
    </source>
</evidence>
<evidence type="ECO:0000313" key="14">
    <source>
        <dbReference type="EMBL" id="KAK7350546.1"/>
    </source>
</evidence>
<keyword evidence="4" id="KW-0964">Secreted</keyword>
<dbReference type="GO" id="GO:0016020">
    <property type="term" value="C:membrane"/>
    <property type="evidence" value="ECO:0007669"/>
    <property type="project" value="UniProtKB-SubCell"/>
</dbReference>
<feature type="domain" description="Leucine-rich repeat-containing N-terminal plant-type" evidence="13">
    <location>
        <begin position="30"/>
        <end position="71"/>
    </location>
</feature>
<keyword evidence="12" id="KW-0812">Transmembrane</keyword>
<comment type="caution">
    <text evidence="14">The sequence shown here is derived from an EMBL/GenBank/DDBJ whole genome shotgun (WGS) entry which is preliminary data.</text>
</comment>
<gene>
    <name evidence="14" type="ORF">VNO77_09284</name>
</gene>
<comment type="similarity">
    <text evidence="11">Belongs to the polygalacturonase-inhibiting protein family.</text>
</comment>
<dbReference type="EMBL" id="JAYMYQ010000002">
    <property type="protein sequence ID" value="KAK7350546.1"/>
    <property type="molecule type" value="Genomic_DNA"/>
</dbReference>
<sequence length="225" mass="24700">MVQSDQIFTSFIFVNFLILIRCGMTYGTESDIFCLKRIKDSLQDPNNYLTSWDFGNSTEGFICKFIGVECWHPDENKVLNLKLSNMGLKGQFPHGIGNCSSLTGLDLSMNNLSGAIPGDIATLLPFVTSLDLSSNKFSGVIPMGIANCTYLNTLKLDQNYFSGQIPQQLGLLRRLNTFTVSNNSLVGPVPNFTNGHVMVNYANNKGLCGGPSLRPCSTKISKKLH</sequence>
<proteinExistence type="inferred from homology"/>
<dbReference type="PANTHER" id="PTHR48060">
    <property type="entry name" value="DNA DAMAGE-REPAIR/TOLERATION PROTEIN DRT100"/>
    <property type="match status" value="1"/>
</dbReference>
<keyword evidence="12" id="KW-1133">Transmembrane helix</keyword>
<protein>
    <recommendedName>
        <fullName evidence="13">Leucine-rich repeat-containing N-terminal plant-type domain-containing protein</fullName>
    </recommendedName>
</protein>
<keyword evidence="10" id="KW-1015">Disulfide bond</keyword>
<evidence type="ECO:0000256" key="1">
    <source>
        <dbReference type="ARBA" id="ARBA00004170"/>
    </source>
</evidence>
<dbReference type="InterPro" id="IPR053211">
    <property type="entry name" value="DNA_repair-toleration"/>
</dbReference>
<evidence type="ECO:0000256" key="5">
    <source>
        <dbReference type="ARBA" id="ARBA00022614"/>
    </source>
</evidence>
<organism evidence="14 15">
    <name type="scientific">Canavalia gladiata</name>
    <name type="common">Sword bean</name>
    <name type="synonym">Dolichos gladiatus</name>
    <dbReference type="NCBI Taxonomy" id="3824"/>
    <lineage>
        <taxon>Eukaryota</taxon>
        <taxon>Viridiplantae</taxon>
        <taxon>Streptophyta</taxon>
        <taxon>Embryophyta</taxon>
        <taxon>Tracheophyta</taxon>
        <taxon>Spermatophyta</taxon>
        <taxon>Magnoliopsida</taxon>
        <taxon>eudicotyledons</taxon>
        <taxon>Gunneridae</taxon>
        <taxon>Pentapetalae</taxon>
        <taxon>rosids</taxon>
        <taxon>fabids</taxon>
        <taxon>Fabales</taxon>
        <taxon>Fabaceae</taxon>
        <taxon>Papilionoideae</taxon>
        <taxon>50 kb inversion clade</taxon>
        <taxon>NPAAA clade</taxon>
        <taxon>indigoferoid/millettioid clade</taxon>
        <taxon>Phaseoleae</taxon>
        <taxon>Canavalia</taxon>
    </lineage>
</organism>
<comment type="subcellular location">
    <subcellularLocation>
        <location evidence="1">Membrane</location>
        <topology evidence="1">Peripheral membrane protein</topology>
    </subcellularLocation>
    <subcellularLocation>
        <location evidence="2">Secreted</location>
        <location evidence="2">Cell wall</location>
    </subcellularLocation>
</comment>
<evidence type="ECO:0000256" key="7">
    <source>
        <dbReference type="ARBA" id="ARBA00022737"/>
    </source>
</evidence>
<evidence type="ECO:0000256" key="4">
    <source>
        <dbReference type="ARBA" id="ARBA00022525"/>
    </source>
</evidence>
<dbReference type="Pfam" id="PF00560">
    <property type="entry name" value="LRR_1"/>
    <property type="match status" value="2"/>
</dbReference>